<dbReference type="VEuPathDB" id="FungiDB:VP01_1314g6"/>
<name>A0A0L6VMV0_9BASI</name>
<feature type="compositionally biased region" description="Acidic residues" evidence="1">
    <location>
        <begin position="295"/>
        <end position="305"/>
    </location>
</feature>
<evidence type="ECO:0000313" key="4">
    <source>
        <dbReference type="Proteomes" id="UP000037035"/>
    </source>
</evidence>
<dbReference type="SUPFAM" id="SSF53098">
    <property type="entry name" value="Ribonuclease H-like"/>
    <property type="match status" value="1"/>
</dbReference>
<dbReference type="PANTHER" id="PTHR11439">
    <property type="entry name" value="GAG-POL-RELATED RETROTRANSPOSON"/>
    <property type="match status" value="1"/>
</dbReference>
<dbReference type="InterPro" id="IPR036397">
    <property type="entry name" value="RNaseH_sf"/>
</dbReference>
<evidence type="ECO:0000259" key="2">
    <source>
        <dbReference type="Pfam" id="PF22936"/>
    </source>
</evidence>
<dbReference type="GO" id="GO:0003676">
    <property type="term" value="F:nucleic acid binding"/>
    <property type="evidence" value="ECO:0007669"/>
    <property type="project" value="InterPro"/>
</dbReference>
<feature type="region of interest" description="Disordered" evidence="1">
    <location>
        <begin position="261"/>
        <end position="319"/>
    </location>
</feature>
<feature type="domain" description="Retrovirus-related Pol polyprotein from transposon TNT 1-94-like beta-barrel" evidence="2">
    <location>
        <begin position="1"/>
        <end position="70"/>
    </location>
</feature>
<proteinExistence type="predicted"/>
<dbReference type="CDD" id="cd09272">
    <property type="entry name" value="RNase_HI_RT_Ty1"/>
    <property type="match status" value="1"/>
</dbReference>
<dbReference type="PANTHER" id="PTHR11439:SF467">
    <property type="entry name" value="INTEGRASE CATALYTIC DOMAIN-CONTAINING PROTEIN"/>
    <property type="match status" value="1"/>
</dbReference>
<accession>A0A0L6VMV0</accession>
<reference evidence="3 4" key="1">
    <citation type="submission" date="2015-08" db="EMBL/GenBank/DDBJ databases">
        <title>Next Generation Sequencing and Analysis of the Genome of Puccinia sorghi L Schw, the Causal Agent of Maize Common Rust.</title>
        <authorList>
            <person name="Rochi L."/>
            <person name="Burguener G."/>
            <person name="Darino M."/>
            <person name="Turjanski A."/>
            <person name="Kreff E."/>
            <person name="Dieguez M.J."/>
            <person name="Sacco F."/>
        </authorList>
    </citation>
    <scope>NUCLEOTIDE SEQUENCE [LARGE SCALE GENOMIC DNA]</scope>
    <source>
        <strain evidence="3 4">RO10H11247</strain>
    </source>
</reference>
<sequence length="665" mass="75343">MTSNLNLFEHLSLKEEGIVRTSSGAEELKIKGNGTIKLNNDSGKIVLHNVLYVPDLAVNLLSVRSIIIDGYSVKFEMNHFSITNTSGLIMSGKYVNNLPTLMFANVEHSSNLSSSEALHKSLGHQNGLAERFNRTLLESMRATLQDTGLNKRLWNEIIKTSALVLNQIPSHKSKSSPYKLFKGRSLPLSFFKPIGMKLTYYILPERSKSKTLTKGEMGSLIGFNDELRSYKVYGENGRIIDTKHVQFLDFPDWKHITTNDDEDLIIGEDDDGERSAEGALEDENNQEVESLNQEESSDDGDEEVELNLAPPHSRTLRERGPKIKPVKYSYLAGDPTSFKMAMKCKQQKEWINAADEELNNIEGHDVWEDIINFKQSTADPCLYIHQERHSYIFFHVDDLVVIGNVNKFEALFLKQFPNSSAHEPDTLLGMDLTYDEKSVSLSQKKLIKKGLEMAGMLECRPVKTPLAVGIRLKDATEQEKDEFNKLKINYCSHTGILNYLACRTRPDLAAAVSILSSFNNAPGINHWRQIVHCWKYLAGTIDLKLVLRPDQHDNSNEIKHYTDATWADNLETQISRSGSICFWKACPISWNSKKQHNITLSLTEADMNSLADGVQENQWIKYVIEELYNKSLKPTQFLIDNKGLLDKINKFGSNSKTKHLDIKAK</sequence>
<dbReference type="OrthoDB" id="3243429at2759"/>
<keyword evidence="4" id="KW-1185">Reference proteome</keyword>
<gene>
    <name evidence="3" type="ORF">VP01_1314g6</name>
</gene>
<dbReference type="EMBL" id="LAVV01003499">
    <property type="protein sequence ID" value="KNZ62093.1"/>
    <property type="molecule type" value="Genomic_DNA"/>
</dbReference>
<dbReference type="InterPro" id="IPR012337">
    <property type="entry name" value="RNaseH-like_sf"/>
</dbReference>
<dbReference type="Gene3D" id="3.30.420.10">
    <property type="entry name" value="Ribonuclease H-like superfamily/Ribonuclease H"/>
    <property type="match status" value="1"/>
</dbReference>
<dbReference type="Proteomes" id="UP000037035">
    <property type="component" value="Unassembled WGS sequence"/>
</dbReference>
<dbReference type="Pfam" id="PF22936">
    <property type="entry name" value="Pol_BBD"/>
    <property type="match status" value="1"/>
</dbReference>
<evidence type="ECO:0000256" key="1">
    <source>
        <dbReference type="SAM" id="MobiDB-lite"/>
    </source>
</evidence>
<protein>
    <recommendedName>
        <fullName evidence="2">Retrovirus-related Pol polyprotein from transposon TNT 1-94-like beta-barrel domain-containing protein</fullName>
    </recommendedName>
</protein>
<organism evidence="3 4">
    <name type="scientific">Puccinia sorghi</name>
    <dbReference type="NCBI Taxonomy" id="27349"/>
    <lineage>
        <taxon>Eukaryota</taxon>
        <taxon>Fungi</taxon>
        <taxon>Dikarya</taxon>
        <taxon>Basidiomycota</taxon>
        <taxon>Pucciniomycotina</taxon>
        <taxon>Pucciniomycetes</taxon>
        <taxon>Pucciniales</taxon>
        <taxon>Pucciniaceae</taxon>
        <taxon>Puccinia</taxon>
    </lineage>
</organism>
<comment type="caution">
    <text evidence="3">The sequence shown here is derived from an EMBL/GenBank/DDBJ whole genome shotgun (WGS) entry which is preliminary data.</text>
</comment>
<dbReference type="InterPro" id="IPR054722">
    <property type="entry name" value="PolX-like_BBD"/>
</dbReference>
<evidence type="ECO:0000313" key="3">
    <source>
        <dbReference type="EMBL" id="KNZ62093.1"/>
    </source>
</evidence>
<dbReference type="AlphaFoldDB" id="A0A0L6VMV0"/>
<feature type="compositionally biased region" description="Acidic residues" evidence="1">
    <location>
        <begin position="261"/>
        <end position="272"/>
    </location>
</feature>